<feature type="compositionally biased region" description="Polar residues" evidence="1">
    <location>
        <begin position="29"/>
        <end position="42"/>
    </location>
</feature>
<keyword evidence="3" id="KW-1185">Reference proteome</keyword>
<dbReference type="Proteomes" id="UP000613177">
    <property type="component" value="Unassembled WGS sequence"/>
</dbReference>
<comment type="caution">
    <text evidence="2">The sequence shown here is derived from an EMBL/GenBank/DDBJ whole genome shotgun (WGS) entry which is preliminary data.</text>
</comment>
<reference evidence="2" key="1">
    <citation type="submission" date="2021-01" db="EMBL/GenBank/DDBJ databases">
        <title>Metabolic potential, ecology and presence of endohyphal bacteria is reflected in genomic diversity of Mucoromycotina.</title>
        <authorList>
            <person name="Muszewska A."/>
            <person name="Okrasinska A."/>
            <person name="Steczkiewicz K."/>
            <person name="Drgas O."/>
            <person name="Orlowska M."/>
            <person name="Perlinska-Lenart U."/>
            <person name="Aleksandrzak-Piekarczyk T."/>
            <person name="Szatraj K."/>
            <person name="Zielenkiewicz U."/>
            <person name="Pilsyk S."/>
            <person name="Malc E."/>
            <person name="Mieczkowski P."/>
            <person name="Kruszewska J.S."/>
            <person name="Biernat P."/>
            <person name="Pawlowska J."/>
        </authorList>
    </citation>
    <scope>NUCLEOTIDE SEQUENCE</scope>
    <source>
        <strain evidence="2">WA0000018081</strain>
    </source>
</reference>
<evidence type="ECO:0000313" key="3">
    <source>
        <dbReference type="Proteomes" id="UP000613177"/>
    </source>
</evidence>
<gene>
    <name evidence="2" type="ORF">INT48_006566</name>
</gene>
<protein>
    <submittedName>
        <fullName evidence="2">Uncharacterized protein</fullName>
    </submittedName>
</protein>
<feature type="region of interest" description="Disordered" evidence="1">
    <location>
        <begin position="21"/>
        <end position="42"/>
    </location>
</feature>
<name>A0A8H7VY19_9FUNG</name>
<accession>A0A8H7VY19</accession>
<dbReference type="AlphaFoldDB" id="A0A8H7VY19"/>
<dbReference type="EMBL" id="JAEPRE010000155">
    <property type="protein sequence ID" value="KAG2231354.1"/>
    <property type="molecule type" value="Genomic_DNA"/>
</dbReference>
<evidence type="ECO:0000313" key="2">
    <source>
        <dbReference type="EMBL" id="KAG2231354.1"/>
    </source>
</evidence>
<organism evidence="2 3">
    <name type="scientific">Thamnidium elegans</name>
    <dbReference type="NCBI Taxonomy" id="101142"/>
    <lineage>
        <taxon>Eukaryota</taxon>
        <taxon>Fungi</taxon>
        <taxon>Fungi incertae sedis</taxon>
        <taxon>Mucoromycota</taxon>
        <taxon>Mucoromycotina</taxon>
        <taxon>Mucoromycetes</taxon>
        <taxon>Mucorales</taxon>
        <taxon>Mucorineae</taxon>
        <taxon>Mucoraceae</taxon>
        <taxon>Thamnidium</taxon>
    </lineage>
</organism>
<proteinExistence type="predicted"/>
<sequence length="254" mass="28587">MNHLDSPDHPLATTPTFHVFTDEDFPESQPDTESIQPNPAQPLSNWELDVQQQLYRLNTEFPNATIIKLRQPISATTLATTAMTLLDKMSELPPAFSEPQPTSIPTGQSIHPRLHVVEQQIGLLQSEISQNASLKSSRHWREQGETSADYLKRMVQQDHFYKNLFTSEPIDGESLYSLLDTIPATDHIPTNELNTLTNPFTISDIQYTITDRSKHSSPGMDGELVQLAQLHAQLQQASTIGLCLDQQKAYDRDI</sequence>
<evidence type="ECO:0000256" key="1">
    <source>
        <dbReference type="SAM" id="MobiDB-lite"/>
    </source>
</evidence>